<name>A0A9P5UC42_9AGAR</name>
<proteinExistence type="predicted"/>
<dbReference type="PANTHER" id="PTHR45737:SF6">
    <property type="entry name" value="VON WILLEBRAND FACTOR A DOMAIN-CONTAINING PROTEIN 5A"/>
    <property type="match status" value="1"/>
</dbReference>
<feature type="domain" description="VWFA" evidence="2">
    <location>
        <begin position="257"/>
        <end position="438"/>
    </location>
</feature>
<evidence type="ECO:0000259" key="3">
    <source>
        <dbReference type="PROSITE" id="PS51468"/>
    </source>
</evidence>
<feature type="compositionally biased region" description="Polar residues" evidence="1">
    <location>
        <begin position="841"/>
        <end position="870"/>
    </location>
</feature>
<dbReference type="Proteomes" id="UP000772434">
    <property type="component" value="Unassembled WGS sequence"/>
</dbReference>
<dbReference type="Gene3D" id="3.40.50.410">
    <property type="entry name" value="von Willebrand factor, type A domain"/>
    <property type="match status" value="1"/>
</dbReference>
<evidence type="ECO:0000259" key="2">
    <source>
        <dbReference type="PROSITE" id="PS50234"/>
    </source>
</evidence>
<dbReference type="OrthoDB" id="1729737at2759"/>
<sequence>MAPFCRLFAPSTTLVLDACSVEVFIADVHASVTLSQRFTNPNGLTLNATYAFGLLSGVAVCGFEMIRNDGTRIEGIAQSKEDAIREFRQLGQEQTHDVFSISVGNIGAYETVTINLRFVQALTDDEYNDQVKFIFPCVYAQRYGSAPSSIASSAPSIAQPFRMNVTIQQASPIKSVSCPSGHPINFSVPSRDGTLAKVSLKHHGFLTQDVILVMTAENLDSPRCFIESHPSSDHATTALALTFVPRFEIPDVDPGMEYIFMIDRSGSMAGSRIRLVKNALVVLLRSLPTKGTIFNLVSFGTHTTTLWPRSWDYSQFSVDLATQYVDDMEADYGGTEIPSALRTVFSSLRKSLNHPAAVFLLTDGSSWEVSDCVSAVTAAVHQSKDAEKPFLRVFTVGIGAGASTDMCDSIARAGGGTSVYVQDGEEIIGKCARLVRAARTPPIHIEVEWIGIEENKSHFTKEVLEMYGKTEDFDAIDDNGDAKSNAETIVENPVSLPINLFQSSAVDLMRGTGPPDEHIHPPPPTIQQAPHTMPRLYPGTRTQIYAILKSGSADFLNLKGGGGSNAIPKFIKIRGWMGMTGLPVELEVPVTKLMNPLSALSSTSSSGISKLFSSSRIQSKAQAEAPLLPFLHVLAAKALIADLQDGKHRFSNSVSESGAFNRNLFCKKEIIRLGTAYGLTSEHTSFIAADHSRRMFSVSQQSHGAKIAPLKVSHMISSNASSMSRRGSEFTSPAYDYLRNPLRSGMPVSFSGYHDPTIEDCDPAQHDPEMYSANCVHSTVEPPNPASKNLNAPFQSRSLISSRLRPQSLSISSLPTRASTSPFRRILLISKDTPVTSLPISPSTGRVVSQPISTTVETPLATSSAKTSTPPMTPGERLAAVARLQRYDGGFVWSRILFRTLGLNLADPDVFKSQLNAEGIAEDTAATVLAWMWLEINGGEDGSDMARKAGQWLGSNRETLKKQLSAITPLSW</sequence>
<dbReference type="PROSITE" id="PS51468">
    <property type="entry name" value="VIT"/>
    <property type="match status" value="1"/>
</dbReference>
<reference evidence="4" key="1">
    <citation type="submission" date="2020-11" db="EMBL/GenBank/DDBJ databases">
        <authorList>
            <consortium name="DOE Joint Genome Institute"/>
            <person name="Ahrendt S."/>
            <person name="Riley R."/>
            <person name="Andreopoulos W."/>
            <person name="Labutti K."/>
            <person name="Pangilinan J."/>
            <person name="Ruiz-Duenas F.J."/>
            <person name="Barrasa J.M."/>
            <person name="Sanchez-Garcia M."/>
            <person name="Camarero S."/>
            <person name="Miyauchi S."/>
            <person name="Serrano A."/>
            <person name="Linde D."/>
            <person name="Babiker R."/>
            <person name="Drula E."/>
            <person name="Ayuso-Fernandez I."/>
            <person name="Pacheco R."/>
            <person name="Padilla G."/>
            <person name="Ferreira P."/>
            <person name="Barriuso J."/>
            <person name="Kellner H."/>
            <person name="Castanera R."/>
            <person name="Alfaro M."/>
            <person name="Ramirez L."/>
            <person name="Pisabarro A.G."/>
            <person name="Kuo A."/>
            <person name="Tritt A."/>
            <person name="Lipzen A."/>
            <person name="He G."/>
            <person name="Yan M."/>
            <person name="Ng V."/>
            <person name="Cullen D."/>
            <person name="Martin F."/>
            <person name="Rosso M.-N."/>
            <person name="Henrissat B."/>
            <person name="Hibbett D."/>
            <person name="Martinez A.T."/>
            <person name="Grigoriev I.V."/>
        </authorList>
    </citation>
    <scope>NUCLEOTIDE SEQUENCE</scope>
    <source>
        <strain evidence="4">AH 40177</strain>
    </source>
</reference>
<keyword evidence="5" id="KW-1185">Reference proteome</keyword>
<evidence type="ECO:0000313" key="4">
    <source>
        <dbReference type="EMBL" id="KAF9073726.1"/>
    </source>
</evidence>
<accession>A0A9P5UC42</accession>
<dbReference type="PROSITE" id="PS50234">
    <property type="entry name" value="VWFA"/>
    <property type="match status" value="1"/>
</dbReference>
<dbReference type="SMART" id="SM00327">
    <property type="entry name" value="VWA"/>
    <property type="match status" value="1"/>
</dbReference>
<dbReference type="InterPro" id="IPR002035">
    <property type="entry name" value="VWF_A"/>
</dbReference>
<evidence type="ECO:0000313" key="5">
    <source>
        <dbReference type="Proteomes" id="UP000772434"/>
    </source>
</evidence>
<dbReference type="InterPro" id="IPR013694">
    <property type="entry name" value="VIT"/>
</dbReference>
<dbReference type="Pfam" id="PF08487">
    <property type="entry name" value="VIT"/>
    <property type="match status" value="1"/>
</dbReference>
<feature type="domain" description="VIT" evidence="3">
    <location>
        <begin position="1"/>
        <end position="120"/>
    </location>
</feature>
<evidence type="ECO:0000256" key="1">
    <source>
        <dbReference type="SAM" id="MobiDB-lite"/>
    </source>
</evidence>
<dbReference type="SMART" id="SM00609">
    <property type="entry name" value="VIT"/>
    <property type="match status" value="1"/>
</dbReference>
<protein>
    <submittedName>
        <fullName evidence="4">Uncharacterized protein</fullName>
    </submittedName>
</protein>
<dbReference type="AlphaFoldDB" id="A0A9P5UC42"/>
<gene>
    <name evidence="4" type="ORF">BDP27DRAFT_1318044</name>
</gene>
<dbReference type="PANTHER" id="PTHR45737">
    <property type="entry name" value="VON WILLEBRAND FACTOR A DOMAIN-CONTAINING PROTEIN 5A"/>
    <property type="match status" value="1"/>
</dbReference>
<dbReference type="InterPro" id="IPR036465">
    <property type="entry name" value="vWFA_dom_sf"/>
</dbReference>
<dbReference type="SUPFAM" id="SSF53300">
    <property type="entry name" value="vWA-like"/>
    <property type="match status" value="1"/>
</dbReference>
<dbReference type="EMBL" id="JADNRY010000016">
    <property type="protein sequence ID" value="KAF9073726.1"/>
    <property type="molecule type" value="Genomic_DNA"/>
</dbReference>
<comment type="caution">
    <text evidence="4">The sequence shown here is derived from an EMBL/GenBank/DDBJ whole genome shotgun (WGS) entry which is preliminary data.</text>
</comment>
<feature type="region of interest" description="Disordered" evidence="1">
    <location>
        <begin position="841"/>
        <end position="874"/>
    </location>
</feature>
<organism evidence="4 5">
    <name type="scientific">Rhodocollybia butyracea</name>
    <dbReference type="NCBI Taxonomy" id="206335"/>
    <lineage>
        <taxon>Eukaryota</taxon>
        <taxon>Fungi</taxon>
        <taxon>Dikarya</taxon>
        <taxon>Basidiomycota</taxon>
        <taxon>Agaricomycotina</taxon>
        <taxon>Agaricomycetes</taxon>
        <taxon>Agaricomycetidae</taxon>
        <taxon>Agaricales</taxon>
        <taxon>Marasmiineae</taxon>
        <taxon>Omphalotaceae</taxon>
        <taxon>Rhodocollybia</taxon>
    </lineage>
</organism>
<dbReference type="Pfam" id="PF13768">
    <property type="entry name" value="VWA_3"/>
    <property type="match status" value="1"/>
</dbReference>